<organism evidence="19 20">
    <name type="scientific">Aphidius gifuensis</name>
    <name type="common">Parasitoid wasp</name>
    <dbReference type="NCBI Taxonomy" id="684658"/>
    <lineage>
        <taxon>Eukaryota</taxon>
        <taxon>Metazoa</taxon>
        <taxon>Ecdysozoa</taxon>
        <taxon>Arthropoda</taxon>
        <taxon>Hexapoda</taxon>
        <taxon>Insecta</taxon>
        <taxon>Pterygota</taxon>
        <taxon>Neoptera</taxon>
        <taxon>Endopterygota</taxon>
        <taxon>Hymenoptera</taxon>
        <taxon>Apocrita</taxon>
        <taxon>Ichneumonoidea</taxon>
        <taxon>Braconidae</taxon>
        <taxon>Aphidiinae</taxon>
        <taxon>Aphidius</taxon>
    </lineage>
</organism>
<dbReference type="GO" id="GO:0042594">
    <property type="term" value="P:response to starvation"/>
    <property type="evidence" value="ECO:0007669"/>
    <property type="project" value="UniProtKB-ARBA"/>
</dbReference>
<dbReference type="PROSITE" id="PS50039">
    <property type="entry name" value="FORK_HEAD_3"/>
    <property type="match status" value="1"/>
</dbReference>
<accession>A0A835CKZ3</accession>
<evidence type="ECO:0000256" key="1">
    <source>
        <dbReference type="ARBA" id="ARBA00004123"/>
    </source>
</evidence>
<dbReference type="PRINTS" id="PR00053">
    <property type="entry name" value="FORKHEAD"/>
</dbReference>
<evidence type="ECO:0000256" key="4">
    <source>
        <dbReference type="ARBA" id="ARBA00022490"/>
    </source>
</evidence>
<dbReference type="GO" id="GO:0005737">
    <property type="term" value="C:cytoplasm"/>
    <property type="evidence" value="ECO:0007669"/>
    <property type="project" value="UniProtKB-SubCell"/>
</dbReference>
<dbReference type="OrthoDB" id="5954824at2759"/>
<keyword evidence="3" id="KW-0217">Developmental protein</keyword>
<dbReference type="PROSITE" id="PS00658">
    <property type="entry name" value="FORK_HEAD_2"/>
    <property type="match status" value="1"/>
</dbReference>
<evidence type="ECO:0000313" key="20">
    <source>
        <dbReference type="Proteomes" id="UP000639338"/>
    </source>
</evidence>
<dbReference type="GO" id="GO:0008286">
    <property type="term" value="P:insulin receptor signaling pathway"/>
    <property type="evidence" value="ECO:0007669"/>
    <property type="project" value="UniProtKB-ARBA"/>
</dbReference>
<evidence type="ECO:0000256" key="11">
    <source>
        <dbReference type="ARBA" id="ARBA00023163"/>
    </source>
</evidence>
<evidence type="ECO:0000313" key="19">
    <source>
        <dbReference type="EMBL" id="KAF7987722.1"/>
    </source>
</evidence>
<sequence length="579" mass="64560">MDTSAIDSNNSIVIPGNTSPLQNQQPHTPQGSFELENGFEPLPRARSNTWPTQRPDGYIDGNTIISNIGIDVVKEESEDCELELQHGQLNSNGNHHNNIKKNSSRRNAWGNLSYADLITSAITSAPEHRLTLSQIYEWMVHNVSYFMDKGDSNSSAGWKNSIRHNLSLHNRFMRVQNEGTGKSSWWMINPDAKPGKSARRRAASMETSKFEKRRGRAKKKVEAFKNGMLQSDVASSPSSSVSEGIDRYADSPPVHASCFQLSPEFRPRTSSNASSISRLSPIQAVPSEPDWSYNSSYSGEQLAGNLAESLKLDSYGIYSSPPNHQQQQQQQPPPPSYYETQYQRSNSFSTPSPYGLPPTSQSTNQQQQQQQQRCPVVCQMNLSPTSSLSMSPSYQSEASTSPIGNQQQHQQQQQQQQQPQQQDQNLQYLLETHQRLQQQQQQQMQRQAQTRLINSSQPEILTGTPPVTVMGQLMGALNTNRTLLDDLNINIEGLSGEFDCNVDEVIKHELSMDGTLRCDFNFPQSLMGTSEINDTTINQNNDVTLNNQIGTVQTNTQNGGVYVNNNSTTNAPAAPSWVH</sequence>
<feature type="domain" description="Fork-head" evidence="18">
    <location>
        <begin position="109"/>
        <end position="215"/>
    </location>
</feature>
<dbReference type="GO" id="GO:0005634">
    <property type="term" value="C:nucleus"/>
    <property type="evidence" value="ECO:0007669"/>
    <property type="project" value="UniProtKB-SubCell"/>
</dbReference>
<dbReference type="CDD" id="cd20032">
    <property type="entry name" value="FH_FOXO"/>
    <property type="match status" value="1"/>
</dbReference>
<dbReference type="Proteomes" id="UP000639338">
    <property type="component" value="Unassembled WGS sequence"/>
</dbReference>
<evidence type="ECO:0000256" key="17">
    <source>
        <dbReference type="SAM" id="MobiDB-lite"/>
    </source>
</evidence>
<keyword evidence="11" id="KW-0804">Transcription</keyword>
<feature type="DNA-binding region" description="Fork-head" evidence="16">
    <location>
        <begin position="109"/>
        <end position="215"/>
    </location>
</feature>
<comment type="caution">
    <text evidence="19">The sequence shown here is derived from an EMBL/GenBank/DDBJ whole genome shotgun (WGS) entry which is preliminary data.</text>
</comment>
<dbReference type="EMBL" id="JACMRX010000006">
    <property type="protein sequence ID" value="KAF7987722.1"/>
    <property type="molecule type" value="Genomic_DNA"/>
</dbReference>
<dbReference type="GO" id="GO:0040015">
    <property type="term" value="P:negative regulation of multicellular organism growth"/>
    <property type="evidence" value="ECO:0007669"/>
    <property type="project" value="UniProtKB-ARBA"/>
</dbReference>
<dbReference type="GO" id="GO:0030154">
    <property type="term" value="P:cell differentiation"/>
    <property type="evidence" value="ECO:0007669"/>
    <property type="project" value="UniProtKB-KW"/>
</dbReference>
<dbReference type="Pfam" id="PF00250">
    <property type="entry name" value="Forkhead"/>
    <property type="match status" value="1"/>
</dbReference>
<feature type="region of interest" description="Disordered" evidence="17">
    <location>
        <begin position="314"/>
        <end position="423"/>
    </location>
</feature>
<dbReference type="GO" id="GO:0034599">
    <property type="term" value="P:cellular response to oxidative stress"/>
    <property type="evidence" value="ECO:0007669"/>
    <property type="project" value="UniProtKB-ARBA"/>
</dbReference>
<evidence type="ECO:0000256" key="8">
    <source>
        <dbReference type="ARBA" id="ARBA00023015"/>
    </source>
</evidence>
<evidence type="ECO:0000256" key="14">
    <source>
        <dbReference type="ARBA" id="ARBA00038846"/>
    </source>
</evidence>
<dbReference type="GO" id="GO:0031349">
    <property type="term" value="P:positive regulation of defense response"/>
    <property type="evidence" value="ECO:0007669"/>
    <property type="project" value="UniProtKB-ARBA"/>
</dbReference>
<keyword evidence="6" id="KW-0341">Growth regulation</keyword>
<dbReference type="FunFam" id="1.10.10.10:FF:000032">
    <property type="entry name" value="Forkhead box protein O4"/>
    <property type="match status" value="1"/>
</dbReference>
<feature type="compositionally biased region" description="Polar residues" evidence="17">
    <location>
        <begin position="268"/>
        <end position="280"/>
    </location>
</feature>
<evidence type="ECO:0000256" key="16">
    <source>
        <dbReference type="PROSITE-ProRule" id="PRU00089"/>
    </source>
</evidence>
<dbReference type="InterPro" id="IPR036388">
    <property type="entry name" value="WH-like_DNA-bd_sf"/>
</dbReference>
<feature type="region of interest" description="Disordered" evidence="17">
    <location>
        <begin position="185"/>
        <end position="217"/>
    </location>
</feature>
<dbReference type="InterPro" id="IPR036390">
    <property type="entry name" value="WH_DNA-bd_sf"/>
</dbReference>
<dbReference type="SUPFAM" id="SSF46785">
    <property type="entry name" value="Winged helix' DNA-binding domain"/>
    <property type="match status" value="1"/>
</dbReference>
<keyword evidence="10" id="KW-0010">Activator</keyword>
<dbReference type="PANTHER" id="PTHR45767:SF2">
    <property type="entry name" value="FORKHEAD BOX PROTEIN O"/>
    <property type="match status" value="1"/>
</dbReference>
<comment type="subcellular location">
    <subcellularLocation>
        <location evidence="2">Cytoplasm</location>
    </subcellularLocation>
    <subcellularLocation>
        <location evidence="1 16">Nucleus</location>
    </subcellularLocation>
</comment>
<dbReference type="GO" id="GO:0001228">
    <property type="term" value="F:DNA-binding transcription activator activity, RNA polymerase II-specific"/>
    <property type="evidence" value="ECO:0007669"/>
    <property type="project" value="UniProtKB-ARBA"/>
</dbReference>
<feature type="region of interest" description="Disordered" evidence="17">
    <location>
        <begin position="265"/>
        <end position="292"/>
    </location>
</feature>
<dbReference type="Gene3D" id="1.10.10.10">
    <property type="entry name" value="Winged helix-like DNA-binding domain superfamily/Winged helix DNA-binding domain"/>
    <property type="match status" value="1"/>
</dbReference>
<feature type="compositionally biased region" description="Polar residues" evidence="17">
    <location>
        <begin position="344"/>
        <end position="364"/>
    </location>
</feature>
<keyword evidence="12 16" id="KW-0539">Nucleus</keyword>
<gene>
    <name evidence="19" type="ORF">HCN44_003585</name>
</gene>
<evidence type="ECO:0000259" key="18">
    <source>
        <dbReference type="PROSITE" id="PS50039"/>
    </source>
</evidence>
<dbReference type="AlphaFoldDB" id="A0A835CKZ3"/>
<dbReference type="GO" id="GO:0008340">
    <property type="term" value="P:determination of adult lifespan"/>
    <property type="evidence" value="ECO:0007669"/>
    <property type="project" value="UniProtKB-ARBA"/>
</dbReference>
<keyword evidence="7" id="KW-0221">Differentiation</keyword>
<reference evidence="19 20" key="1">
    <citation type="submission" date="2020-08" db="EMBL/GenBank/DDBJ databases">
        <title>Aphidius gifuensis genome sequencing and assembly.</title>
        <authorList>
            <person name="Du Z."/>
        </authorList>
    </citation>
    <scope>NUCLEOTIDE SEQUENCE [LARGE SCALE GENOMIC DNA]</scope>
    <source>
        <strain evidence="19">YNYX2018</strain>
        <tissue evidence="19">Adults</tissue>
    </source>
</reference>
<evidence type="ECO:0000256" key="15">
    <source>
        <dbReference type="ARBA" id="ARBA00039893"/>
    </source>
</evidence>
<dbReference type="SMART" id="SM00339">
    <property type="entry name" value="FH"/>
    <property type="match status" value="1"/>
</dbReference>
<keyword evidence="8" id="KW-0805">Transcription regulation</keyword>
<name>A0A835CKZ3_APHGI</name>
<feature type="compositionally biased region" description="Low complexity" evidence="17">
    <location>
        <begin position="406"/>
        <end position="423"/>
    </location>
</feature>
<keyword evidence="9 16" id="KW-0238">DNA-binding</keyword>
<dbReference type="PANTHER" id="PTHR45767">
    <property type="entry name" value="FORKHEAD BOX PROTEIN O"/>
    <property type="match status" value="1"/>
</dbReference>
<evidence type="ECO:0000256" key="9">
    <source>
        <dbReference type="ARBA" id="ARBA00023125"/>
    </source>
</evidence>
<feature type="region of interest" description="Disordered" evidence="17">
    <location>
        <begin position="1"/>
        <end position="55"/>
    </location>
</feature>
<evidence type="ECO:0000256" key="12">
    <source>
        <dbReference type="ARBA" id="ARBA00023242"/>
    </source>
</evidence>
<protein>
    <recommendedName>
        <fullName evidence="15">Forkhead box protein O</fullName>
    </recommendedName>
</protein>
<evidence type="ECO:0000256" key="6">
    <source>
        <dbReference type="ARBA" id="ARBA00022604"/>
    </source>
</evidence>
<feature type="compositionally biased region" description="Polar residues" evidence="17">
    <location>
        <begin position="1"/>
        <end position="31"/>
    </location>
</feature>
<evidence type="ECO:0000256" key="5">
    <source>
        <dbReference type="ARBA" id="ARBA00022553"/>
    </source>
</evidence>
<dbReference type="GO" id="GO:0009896">
    <property type="term" value="P:positive regulation of catabolic process"/>
    <property type="evidence" value="ECO:0007669"/>
    <property type="project" value="UniProtKB-ARBA"/>
</dbReference>
<evidence type="ECO:0000256" key="3">
    <source>
        <dbReference type="ARBA" id="ARBA00022473"/>
    </source>
</evidence>
<evidence type="ECO:0000256" key="7">
    <source>
        <dbReference type="ARBA" id="ARBA00022782"/>
    </source>
</evidence>
<evidence type="ECO:0000256" key="10">
    <source>
        <dbReference type="ARBA" id="ARBA00023159"/>
    </source>
</evidence>
<keyword evidence="4" id="KW-0963">Cytoplasm</keyword>
<dbReference type="GO" id="GO:0050778">
    <property type="term" value="P:positive regulation of immune response"/>
    <property type="evidence" value="ECO:0007669"/>
    <property type="project" value="UniProtKB-ARBA"/>
</dbReference>
<dbReference type="GO" id="GO:0010883">
    <property type="term" value="P:regulation of lipid storage"/>
    <property type="evidence" value="ECO:0007669"/>
    <property type="project" value="UniProtKB-ARBA"/>
</dbReference>
<feature type="region of interest" description="Disordered" evidence="17">
    <location>
        <begin position="228"/>
        <end position="247"/>
    </location>
</feature>
<dbReference type="InterPro" id="IPR001766">
    <property type="entry name" value="Fork_head_dom"/>
</dbReference>
<comment type="subunit">
    <text evidence="14">Interacts with melt.</text>
</comment>
<dbReference type="InterPro" id="IPR030456">
    <property type="entry name" value="TF_fork_head_CS_2"/>
</dbReference>
<keyword evidence="13" id="KW-0131">Cell cycle</keyword>
<keyword evidence="5" id="KW-0597">Phosphoprotein</keyword>
<feature type="compositionally biased region" description="Low complexity" evidence="17">
    <location>
        <begin position="382"/>
        <end position="396"/>
    </location>
</feature>
<feature type="compositionally biased region" description="Low complexity" evidence="17">
    <location>
        <begin position="318"/>
        <end position="330"/>
    </location>
</feature>
<evidence type="ECO:0000256" key="2">
    <source>
        <dbReference type="ARBA" id="ARBA00004496"/>
    </source>
</evidence>
<dbReference type="GO" id="GO:0000978">
    <property type="term" value="F:RNA polymerase II cis-regulatory region sequence-specific DNA binding"/>
    <property type="evidence" value="ECO:0007669"/>
    <property type="project" value="TreeGrafter"/>
</dbReference>
<keyword evidence="20" id="KW-1185">Reference proteome</keyword>
<evidence type="ECO:0000256" key="13">
    <source>
        <dbReference type="ARBA" id="ARBA00023306"/>
    </source>
</evidence>
<proteinExistence type="predicted"/>
<feature type="compositionally biased region" description="Low complexity" evidence="17">
    <location>
        <begin position="231"/>
        <end position="242"/>
    </location>
</feature>